<name>A0A9P6MM55_9FUNG</name>
<dbReference type="SUPFAM" id="SSF52058">
    <property type="entry name" value="L domain-like"/>
    <property type="match status" value="1"/>
</dbReference>
<dbReference type="InterPro" id="IPR032675">
    <property type="entry name" value="LRR_dom_sf"/>
</dbReference>
<evidence type="ECO:0000313" key="1">
    <source>
        <dbReference type="EMBL" id="KAG0007507.1"/>
    </source>
</evidence>
<organism evidence="1 2">
    <name type="scientific">Entomortierella chlamydospora</name>
    <dbReference type="NCBI Taxonomy" id="101097"/>
    <lineage>
        <taxon>Eukaryota</taxon>
        <taxon>Fungi</taxon>
        <taxon>Fungi incertae sedis</taxon>
        <taxon>Mucoromycota</taxon>
        <taxon>Mortierellomycotina</taxon>
        <taxon>Mortierellomycetes</taxon>
        <taxon>Mortierellales</taxon>
        <taxon>Mortierellaceae</taxon>
        <taxon>Entomortierella</taxon>
    </lineage>
</organism>
<evidence type="ECO:0000313" key="2">
    <source>
        <dbReference type="Proteomes" id="UP000703661"/>
    </source>
</evidence>
<dbReference type="Gene3D" id="3.80.10.10">
    <property type="entry name" value="Ribonuclease Inhibitor"/>
    <property type="match status" value="1"/>
</dbReference>
<gene>
    <name evidence="1" type="ORF">BGZ80_004590</name>
</gene>
<proteinExistence type="predicted"/>
<dbReference type="AlphaFoldDB" id="A0A9P6MM55"/>
<dbReference type="EMBL" id="JAAAID010002323">
    <property type="protein sequence ID" value="KAG0007507.1"/>
    <property type="molecule type" value="Genomic_DNA"/>
</dbReference>
<dbReference type="Proteomes" id="UP000703661">
    <property type="component" value="Unassembled WGS sequence"/>
</dbReference>
<reference evidence="1" key="1">
    <citation type="journal article" date="2020" name="Fungal Divers.">
        <title>Resolving the Mortierellaceae phylogeny through synthesis of multi-gene phylogenetics and phylogenomics.</title>
        <authorList>
            <person name="Vandepol N."/>
            <person name="Liber J."/>
            <person name="Desiro A."/>
            <person name="Na H."/>
            <person name="Kennedy M."/>
            <person name="Barry K."/>
            <person name="Grigoriev I.V."/>
            <person name="Miller A.N."/>
            <person name="O'Donnell K."/>
            <person name="Stajich J.E."/>
            <person name="Bonito G."/>
        </authorList>
    </citation>
    <scope>NUCLEOTIDE SEQUENCE</scope>
    <source>
        <strain evidence="1">NRRL 2769</strain>
    </source>
</reference>
<comment type="caution">
    <text evidence="1">The sequence shown here is derived from an EMBL/GenBank/DDBJ whole genome shotgun (WGS) entry which is preliminary data.</text>
</comment>
<protein>
    <submittedName>
        <fullName evidence="1">Uncharacterized protein</fullName>
    </submittedName>
</protein>
<keyword evidence="2" id="KW-1185">Reference proteome</keyword>
<sequence length="734" mass="84361">MARSRSIESIQAAVSEDSHLHNDFETLRSLLYVDKFFFRAAIPYLIKDHISRSVKDWLHNRSRSEKLFALILASFLEARLKKLRDPHDASELAEIVLEKILERFGLRLVKPFTLPGHQMLRSFLRRIDDMPKNHDYDCNNRKYGGEYGQEFDGNAPEEMDSGMIIDYSKFIPKIPGPFDGSTMQATKEHGGWVSPELYIQSDYGRLEKHSVDHQVEDDYLNELHKAFSKLWQHYNHECTDSFTLDIANAQRFLPFSKEMPKLHTLCLDRYSKMTASHLKNTVLFIKQNQETFPNKPPLYIQFGLDQWDLPEESYSSLGNNSLKTALAEIKCRRDELFQYMKPLITIHEAVGEPPFFNISNIPYFYEHADGIKLNRLWGLSDFDENRIDQGEGPAIEPSLRRCSALKVLWIGAGSPDILSWAANEVMGTDGFLALESGNESMSNTNVLEKIEPIKISNDSKQHSQQNPQTRVAQLQVKILGCIESLSIRSSRPYRFGLQIINDASIAFSTSLRVIGITAGDDHYFSSSDVPAVVRRQHFKKSFQLHDVSSANGVGSWPFFMPRLQKIHINLSRVASIQVGTFDQSPNIEDIDIEFGSVTAYDCRPSDDRPLPPPESDEYLDYRWLQPKIDKSLFPIWNLQKLKKLKLYNLAASRFDFASLSNTPCLEKLDLGAYYIRADPLIGVNEYKNIQIRVWKERLTLGTDNDTTRYKPAAAARPWMWPLPVLSVRHWKRLN</sequence>
<accession>A0A9P6MM55</accession>